<sequence>MIQSKGYQYHFIIIVMSTNGRPLLDKGILKGVQNITVLCRLGPAAPYDSPDVIRPPFRGSTNAAFTDARSPLQHFRILVSIGSTRHRSYVPRPPQLCTLAIPLASL</sequence>
<name>A0A8S4RH26_9NEOP</name>
<organism evidence="1 2">
    <name type="scientific">Pararge aegeria aegeria</name>
    <dbReference type="NCBI Taxonomy" id="348720"/>
    <lineage>
        <taxon>Eukaryota</taxon>
        <taxon>Metazoa</taxon>
        <taxon>Ecdysozoa</taxon>
        <taxon>Arthropoda</taxon>
        <taxon>Hexapoda</taxon>
        <taxon>Insecta</taxon>
        <taxon>Pterygota</taxon>
        <taxon>Neoptera</taxon>
        <taxon>Endopterygota</taxon>
        <taxon>Lepidoptera</taxon>
        <taxon>Glossata</taxon>
        <taxon>Ditrysia</taxon>
        <taxon>Papilionoidea</taxon>
        <taxon>Nymphalidae</taxon>
        <taxon>Satyrinae</taxon>
        <taxon>Satyrini</taxon>
        <taxon>Parargina</taxon>
        <taxon>Pararge</taxon>
    </lineage>
</organism>
<keyword evidence="2" id="KW-1185">Reference proteome</keyword>
<proteinExistence type="predicted"/>
<accession>A0A8S4RH26</accession>
<dbReference type="Proteomes" id="UP000838756">
    <property type="component" value="Unassembled WGS sequence"/>
</dbReference>
<evidence type="ECO:0000313" key="2">
    <source>
        <dbReference type="Proteomes" id="UP000838756"/>
    </source>
</evidence>
<gene>
    <name evidence="1" type="primary">jg10709</name>
    <name evidence="1" type="ORF">PAEG_LOCUS13782</name>
</gene>
<dbReference type="EMBL" id="CAKXAJ010025202">
    <property type="protein sequence ID" value="CAH2236327.1"/>
    <property type="molecule type" value="Genomic_DNA"/>
</dbReference>
<protein>
    <submittedName>
        <fullName evidence="1">Jg10709 protein</fullName>
    </submittedName>
</protein>
<evidence type="ECO:0000313" key="1">
    <source>
        <dbReference type="EMBL" id="CAH2236327.1"/>
    </source>
</evidence>
<dbReference type="AlphaFoldDB" id="A0A8S4RH26"/>
<reference evidence="1" key="1">
    <citation type="submission" date="2022-03" db="EMBL/GenBank/DDBJ databases">
        <authorList>
            <person name="Lindestad O."/>
        </authorList>
    </citation>
    <scope>NUCLEOTIDE SEQUENCE</scope>
</reference>
<comment type="caution">
    <text evidence="1">The sequence shown here is derived from an EMBL/GenBank/DDBJ whole genome shotgun (WGS) entry which is preliminary data.</text>
</comment>